<evidence type="ECO:0000313" key="3">
    <source>
        <dbReference type="EMBL" id="SHE78517.1"/>
    </source>
</evidence>
<evidence type="ECO:0000259" key="2">
    <source>
        <dbReference type="Pfam" id="PF08241"/>
    </source>
</evidence>
<keyword evidence="1 3" id="KW-0808">Transferase</keyword>
<dbReference type="GO" id="GO:0008757">
    <property type="term" value="F:S-adenosylmethionine-dependent methyltransferase activity"/>
    <property type="evidence" value="ECO:0007669"/>
    <property type="project" value="InterPro"/>
</dbReference>
<dbReference type="AlphaFoldDB" id="A0A1M4WBD5"/>
<organism evidence="3 4">
    <name type="scientific">Microbulbifer donghaiensis</name>
    <dbReference type="NCBI Taxonomy" id="494016"/>
    <lineage>
        <taxon>Bacteria</taxon>
        <taxon>Pseudomonadati</taxon>
        <taxon>Pseudomonadota</taxon>
        <taxon>Gammaproteobacteria</taxon>
        <taxon>Cellvibrionales</taxon>
        <taxon>Microbulbiferaceae</taxon>
        <taxon>Microbulbifer</taxon>
    </lineage>
</organism>
<dbReference type="PANTHER" id="PTHR44068:SF11">
    <property type="entry name" value="GERANYL DIPHOSPHATE 2-C-METHYLTRANSFERASE"/>
    <property type="match status" value="1"/>
</dbReference>
<keyword evidence="4" id="KW-1185">Reference proteome</keyword>
<dbReference type="Pfam" id="PF08241">
    <property type="entry name" value="Methyltransf_11"/>
    <property type="match status" value="1"/>
</dbReference>
<dbReference type="EMBL" id="FQVA01000001">
    <property type="protein sequence ID" value="SHE78517.1"/>
    <property type="molecule type" value="Genomic_DNA"/>
</dbReference>
<dbReference type="PANTHER" id="PTHR44068">
    <property type="entry name" value="ZGC:194242"/>
    <property type="match status" value="1"/>
</dbReference>
<sequence length="262" mass="29803">MITVDPRQLKLEPGQKVLDLGCGEGRHAIHLLISEAIDIVAVDLNIADVRTACERAQPFAEQQQTRGRLLFSVANGLQLPFAEGTFDVVICSEVLEHIEDYRAVLAEIDRVLKPGGIFAASVPTFLPEWICWQLSDEYHQVEGGHIRIFRERELRSSIERLGHSFFARHKAHALHSPYWWLKCWLWDRPESRVLAAYHRMLVWDLMQKPFLTRALEKLLNPFLGKSIVLYFVKPQSSPVAAEIITEVMGETDTPAVAVEVQS</sequence>
<gene>
    <name evidence="3" type="ORF">SAMN04487965_0649</name>
</gene>
<reference evidence="4" key="1">
    <citation type="submission" date="2016-11" db="EMBL/GenBank/DDBJ databases">
        <authorList>
            <person name="Varghese N."/>
            <person name="Submissions S."/>
        </authorList>
    </citation>
    <scope>NUCLEOTIDE SEQUENCE [LARGE SCALE GENOMIC DNA]</scope>
    <source>
        <strain evidence="4">CGMCC 1.7063</strain>
    </source>
</reference>
<evidence type="ECO:0000313" key="4">
    <source>
        <dbReference type="Proteomes" id="UP000184170"/>
    </source>
</evidence>
<keyword evidence="3" id="KW-0489">Methyltransferase</keyword>
<dbReference type="RefSeq" id="WP_073271375.1">
    <property type="nucleotide sequence ID" value="NZ_FQVA01000001.1"/>
</dbReference>
<feature type="domain" description="Methyltransferase type 11" evidence="2">
    <location>
        <begin position="18"/>
        <end position="119"/>
    </location>
</feature>
<protein>
    <submittedName>
        <fullName evidence="3">Methyltransferase domain-containing protein</fullName>
    </submittedName>
</protein>
<dbReference type="Gene3D" id="3.40.50.150">
    <property type="entry name" value="Vaccinia Virus protein VP39"/>
    <property type="match status" value="1"/>
</dbReference>
<accession>A0A1M4WBD5</accession>
<dbReference type="OrthoDB" id="9760689at2"/>
<name>A0A1M4WBD5_9GAMM</name>
<dbReference type="InterPro" id="IPR050447">
    <property type="entry name" value="Erg6_SMT_methyltransf"/>
</dbReference>
<dbReference type="SUPFAM" id="SSF53335">
    <property type="entry name" value="S-adenosyl-L-methionine-dependent methyltransferases"/>
    <property type="match status" value="1"/>
</dbReference>
<dbReference type="InterPro" id="IPR013216">
    <property type="entry name" value="Methyltransf_11"/>
</dbReference>
<dbReference type="Proteomes" id="UP000184170">
    <property type="component" value="Unassembled WGS sequence"/>
</dbReference>
<dbReference type="CDD" id="cd02440">
    <property type="entry name" value="AdoMet_MTases"/>
    <property type="match status" value="1"/>
</dbReference>
<dbReference type="InterPro" id="IPR029063">
    <property type="entry name" value="SAM-dependent_MTases_sf"/>
</dbReference>
<proteinExistence type="predicted"/>
<dbReference type="GO" id="GO:0032259">
    <property type="term" value="P:methylation"/>
    <property type="evidence" value="ECO:0007669"/>
    <property type="project" value="UniProtKB-KW"/>
</dbReference>
<dbReference type="STRING" id="494016.SAMN04487965_0649"/>
<evidence type="ECO:0000256" key="1">
    <source>
        <dbReference type="ARBA" id="ARBA00022679"/>
    </source>
</evidence>